<dbReference type="RefSeq" id="WP_249280202.1">
    <property type="nucleotide sequence ID" value="NZ_JACRSS010000002.1"/>
</dbReference>
<keyword evidence="7 9" id="KW-0238">DNA-binding</keyword>
<comment type="subcellular location">
    <subcellularLocation>
        <location evidence="9">Cytoplasm</location>
    </subcellularLocation>
</comment>
<dbReference type="EC" id="5.6.2.2" evidence="9"/>
<dbReference type="InterPro" id="IPR013760">
    <property type="entry name" value="Topo_IIA-like_dom_sf"/>
</dbReference>
<dbReference type="InterPro" id="IPR013757">
    <property type="entry name" value="Topo_IIA_A_a_sf"/>
</dbReference>
<dbReference type="NCBIfam" id="TIGR01063">
    <property type="entry name" value="gyrA"/>
    <property type="match status" value="1"/>
</dbReference>
<evidence type="ECO:0000256" key="2">
    <source>
        <dbReference type="ARBA" id="ARBA00008263"/>
    </source>
</evidence>
<dbReference type="HAMAP" id="MF_01897">
    <property type="entry name" value="GyrA"/>
    <property type="match status" value="1"/>
</dbReference>
<keyword evidence="3 9" id="KW-0963">Cytoplasm</keyword>
<reference evidence="12" key="1">
    <citation type="submission" date="2020-08" db="EMBL/GenBank/DDBJ databases">
        <title>Genome public.</title>
        <authorList>
            <person name="Liu C."/>
            <person name="Sun Q."/>
        </authorList>
    </citation>
    <scope>NUCLEOTIDE SEQUENCE</scope>
    <source>
        <strain evidence="12">NSJ-63</strain>
    </source>
</reference>
<dbReference type="PROSITE" id="PS52040">
    <property type="entry name" value="TOPO_IIA"/>
    <property type="match status" value="1"/>
</dbReference>
<comment type="function">
    <text evidence="9">A type II topoisomerase that negatively supercoils closed circular double-stranded (ds) DNA in an ATP-dependent manner to modulate DNA topology and maintain chromosomes in an underwound state. Negative supercoiling favors strand separation, and DNA replication, transcription, recombination and repair, all of which involve strand separation. Also able to catalyze the interconversion of other topological isomers of dsDNA rings, including catenanes and knotted rings. Type II topoisomerases break and join 2 DNA strands simultaneously in an ATP-dependent manner.</text>
</comment>
<dbReference type="Pfam" id="PF03989">
    <property type="entry name" value="DNA_gyraseA_C"/>
    <property type="match status" value="6"/>
</dbReference>
<feature type="short sequence motif" description="GyrA-box" evidence="9">
    <location>
        <begin position="525"/>
        <end position="531"/>
    </location>
</feature>
<dbReference type="GO" id="GO:0005694">
    <property type="term" value="C:chromosome"/>
    <property type="evidence" value="ECO:0007669"/>
    <property type="project" value="InterPro"/>
</dbReference>
<sequence>MEEKNTQRIIPVDLGGEMKKSFISYAMAVIINRALPDVRDGLKPVHRRIIYSMIELGITPDKAHKKCARIVGDVLGKYHPHGDTAIYDSLVRMAQDFSMRYMLVDGHGNFGSVDGDSAAAMRYTEARLSKIAMELVRDIDKDTIDYYPNFDDTLQQPVTLPSRFPQLLVNGTGGIAVGMATNIPPHNLGEVVDCCVALIENPELTIEEMMDYIPAPDFPTGGEIVGVSGIRQAYRTGRGKLRIRARAEIETEKEHERIVVTEIPYQVNKEQMVGNIRDLMHEKKIEGISEVNDESDHAGMRVVIDLKKGASAHVVLNQLYKHTQMQTTFGVIMIALVDNEPRVLNLKQILVEYLKYQREIIVRRTRFDLEKAEKRAHIVEGLLKALDSIDEIVALIRGSQDAASARAGLIQEFGFTEVQAQAILDMRLQRLTGLERDKLTEEFKALTEKIAYLKSVLGDPKLVDDIIREDLLEIKRKYGDPRRTTITFDEDEIDMDELIQEEEMVVTLTHHGYIKRTSSDNYRAQKRGGKGVTGLATKEEDFVQDVFVTSTHNYLLFFTTKGKVYMKKCYQLPEAGRAAKGTAIVNLLQLEGDEKVSAVFPISEFEEEANLLMVTRQGVVKKSSLSLFTNIRQNGLIAIAIREGDELISVIRTHGDDSIIIGTRDGMAISFHEKDVRPMGRVAVGVRGIKLREGDSVVDACKLNKDEYVLVISENGYGKRTPESEYREQTRGGIGARTLRITEKTGAMCGMKVVNDHEDIILVNSANVLIRMNTAEISTFGRSAQGVRLMRIDDDTKVVCVAKLPQDISGEEEGAEE</sequence>
<dbReference type="InterPro" id="IPR002205">
    <property type="entry name" value="Topo_IIA_dom_A"/>
</dbReference>
<proteinExistence type="inferred from homology"/>
<dbReference type="GO" id="GO:0005524">
    <property type="term" value="F:ATP binding"/>
    <property type="evidence" value="ECO:0007669"/>
    <property type="project" value="UniProtKB-UniRule"/>
</dbReference>
<dbReference type="PANTHER" id="PTHR43493">
    <property type="entry name" value="DNA GYRASE/TOPOISOMERASE SUBUNIT A"/>
    <property type="match status" value="1"/>
</dbReference>
<dbReference type="CDD" id="cd00187">
    <property type="entry name" value="TOP4c"/>
    <property type="match status" value="1"/>
</dbReference>
<evidence type="ECO:0000313" key="12">
    <source>
        <dbReference type="EMBL" id="MBC8538441.1"/>
    </source>
</evidence>
<evidence type="ECO:0000259" key="11">
    <source>
        <dbReference type="PROSITE" id="PS52040"/>
    </source>
</evidence>
<evidence type="ECO:0000256" key="5">
    <source>
        <dbReference type="ARBA" id="ARBA00022840"/>
    </source>
</evidence>
<evidence type="ECO:0000256" key="7">
    <source>
        <dbReference type="ARBA" id="ARBA00023125"/>
    </source>
</evidence>
<comment type="caution">
    <text evidence="12">The sequence shown here is derived from an EMBL/GenBank/DDBJ whole genome shotgun (WGS) entry which is preliminary data.</text>
</comment>
<comment type="subunit">
    <text evidence="9">Heterotetramer, composed of two GyrA and two GyrB chains. In the heterotetramer, GyrA contains the active site tyrosine that forms a transient covalent intermediate with DNA, while GyrB binds cofactors and catalyzes ATP hydrolysis.</text>
</comment>
<dbReference type="GO" id="GO:0003677">
    <property type="term" value="F:DNA binding"/>
    <property type="evidence" value="ECO:0007669"/>
    <property type="project" value="UniProtKB-UniRule"/>
</dbReference>
<feature type="domain" description="Topo IIA-type catalytic" evidence="11">
    <location>
        <begin position="35"/>
        <end position="498"/>
    </location>
</feature>
<dbReference type="Gene3D" id="3.30.1360.40">
    <property type="match status" value="1"/>
</dbReference>
<dbReference type="GO" id="GO:0006265">
    <property type="term" value="P:DNA topological change"/>
    <property type="evidence" value="ECO:0007669"/>
    <property type="project" value="UniProtKB-UniRule"/>
</dbReference>
<dbReference type="SUPFAM" id="SSF56719">
    <property type="entry name" value="Type II DNA topoisomerase"/>
    <property type="match status" value="1"/>
</dbReference>
<dbReference type="FunFam" id="3.90.199.10:FF:000001">
    <property type="entry name" value="DNA gyrase subunit A"/>
    <property type="match status" value="1"/>
</dbReference>
<feature type="active site" description="O-(5'-phospho-DNA)-tyrosine intermediate" evidence="9 10">
    <location>
        <position position="123"/>
    </location>
</feature>
<dbReference type="InterPro" id="IPR013758">
    <property type="entry name" value="Topo_IIA_A/C_ab"/>
</dbReference>
<name>A0A926DHT3_9FIRM</name>
<organism evidence="12 13">
    <name type="scientific">Guopingia tenuis</name>
    <dbReference type="NCBI Taxonomy" id="2763656"/>
    <lineage>
        <taxon>Bacteria</taxon>
        <taxon>Bacillati</taxon>
        <taxon>Bacillota</taxon>
        <taxon>Clostridia</taxon>
        <taxon>Christensenellales</taxon>
        <taxon>Christensenellaceae</taxon>
        <taxon>Guopingia</taxon>
    </lineage>
</organism>
<dbReference type="FunFam" id="3.30.1360.40:FF:000002">
    <property type="entry name" value="DNA gyrase subunit A"/>
    <property type="match status" value="1"/>
</dbReference>
<gene>
    <name evidence="9 12" type="primary">gyrA</name>
    <name evidence="12" type="ORF">H8693_05780</name>
</gene>
<comment type="catalytic activity">
    <reaction evidence="1 9 10">
        <text>ATP-dependent breakage, passage and rejoining of double-stranded DNA.</text>
        <dbReference type="EC" id="5.6.2.2"/>
    </reaction>
</comment>
<keyword evidence="4 9" id="KW-0547">Nucleotide-binding</keyword>
<dbReference type="InterPro" id="IPR035516">
    <property type="entry name" value="Gyrase/topoIV_suA_C"/>
</dbReference>
<dbReference type="PANTHER" id="PTHR43493:SF5">
    <property type="entry name" value="DNA GYRASE SUBUNIT A, CHLOROPLASTIC_MITOCHONDRIAL"/>
    <property type="match status" value="1"/>
</dbReference>
<evidence type="ECO:0000256" key="10">
    <source>
        <dbReference type="PROSITE-ProRule" id="PRU01384"/>
    </source>
</evidence>
<evidence type="ECO:0000256" key="1">
    <source>
        <dbReference type="ARBA" id="ARBA00000185"/>
    </source>
</evidence>
<evidence type="ECO:0000256" key="6">
    <source>
        <dbReference type="ARBA" id="ARBA00023029"/>
    </source>
</evidence>
<dbReference type="InterPro" id="IPR006691">
    <property type="entry name" value="GyrA/parC_rep"/>
</dbReference>
<dbReference type="AlphaFoldDB" id="A0A926DHT3"/>
<dbReference type="Gene3D" id="1.10.268.10">
    <property type="entry name" value="Topoisomerase, domain 3"/>
    <property type="match status" value="1"/>
</dbReference>
<dbReference type="Gene3D" id="2.120.10.90">
    <property type="entry name" value="DNA gyrase/topoisomerase IV, subunit A, C-terminal"/>
    <property type="match status" value="1"/>
</dbReference>
<dbReference type="Gene3D" id="3.90.199.10">
    <property type="entry name" value="Topoisomerase II, domain 5"/>
    <property type="match status" value="1"/>
</dbReference>
<comment type="similarity">
    <text evidence="2 9">Belongs to the type II topoisomerase GyrA/ParC subunit family.</text>
</comment>
<dbReference type="GO" id="GO:0034335">
    <property type="term" value="F:DNA negative supercoiling activity"/>
    <property type="evidence" value="ECO:0007669"/>
    <property type="project" value="UniProtKB-ARBA"/>
</dbReference>
<protein>
    <recommendedName>
        <fullName evidence="9">DNA gyrase subunit A</fullName>
        <ecNumber evidence="9">5.6.2.2</ecNumber>
    </recommendedName>
</protein>
<keyword evidence="5 9" id="KW-0067">ATP-binding</keyword>
<dbReference type="GO" id="GO:0005737">
    <property type="term" value="C:cytoplasm"/>
    <property type="evidence" value="ECO:0007669"/>
    <property type="project" value="UniProtKB-SubCell"/>
</dbReference>
<dbReference type="SUPFAM" id="SSF101904">
    <property type="entry name" value="GyrA/ParC C-terminal domain-like"/>
    <property type="match status" value="1"/>
</dbReference>
<dbReference type="InterPro" id="IPR005743">
    <property type="entry name" value="GyrA"/>
</dbReference>
<dbReference type="FunFam" id="1.10.268.10:FF:000001">
    <property type="entry name" value="DNA gyrase subunit A"/>
    <property type="match status" value="1"/>
</dbReference>
<dbReference type="Proteomes" id="UP000617951">
    <property type="component" value="Unassembled WGS sequence"/>
</dbReference>
<evidence type="ECO:0000256" key="4">
    <source>
        <dbReference type="ARBA" id="ARBA00022741"/>
    </source>
</evidence>
<evidence type="ECO:0000313" key="13">
    <source>
        <dbReference type="Proteomes" id="UP000617951"/>
    </source>
</evidence>
<evidence type="ECO:0000256" key="8">
    <source>
        <dbReference type="ARBA" id="ARBA00023235"/>
    </source>
</evidence>
<evidence type="ECO:0000256" key="9">
    <source>
        <dbReference type="HAMAP-Rule" id="MF_01897"/>
    </source>
</evidence>
<dbReference type="NCBIfam" id="NF004044">
    <property type="entry name" value="PRK05561.1"/>
    <property type="match status" value="1"/>
</dbReference>
<keyword evidence="13" id="KW-1185">Reference proteome</keyword>
<dbReference type="InterPro" id="IPR050220">
    <property type="entry name" value="Type_II_DNA_Topoisomerases"/>
</dbReference>
<dbReference type="SMART" id="SM00434">
    <property type="entry name" value="TOP4c"/>
    <property type="match status" value="1"/>
</dbReference>
<accession>A0A926DHT3</accession>
<keyword evidence="8 9" id="KW-0413">Isomerase</keyword>
<dbReference type="Pfam" id="PF00521">
    <property type="entry name" value="DNA_topoisoIV"/>
    <property type="match status" value="1"/>
</dbReference>
<dbReference type="FunFam" id="2.120.10.90:FF:000004">
    <property type="entry name" value="DNA gyrase subunit A"/>
    <property type="match status" value="1"/>
</dbReference>
<keyword evidence="6 9" id="KW-0799">Topoisomerase</keyword>
<dbReference type="GO" id="GO:0009330">
    <property type="term" value="C:DNA topoisomerase type II (double strand cut, ATP-hydrolyzing) complex"/>
    <property type="evidence" value="ECO:0007669"/>
    <property type="project" value="TreeGrafter"/>
</dbReference>
<dbReference type="GO" id="GO:0006261">
    <property type="term" value="P:DNA-templated DNA replication"/>
    <property type="evidence" value="ECO:0007669"/>
    <property type="project" value="UniProtKB-UniRule"/>
</dbReference>
<evidence type="ECO:0000256" key="3">
    <source>
        <dbReference type="ARBA" id="ARBA00022490"/>
    </source>
</evidence>
<dbReference type="EMBL" id="JACRSS010000002">
    <property type="protein sequence ID" value="MBC8538441.1"/>
    <property type="molecule type" value="Genomic_DNA"/>
</dbReference>
<comment type="miscellaneous">
    <text evidence="9">Few gyrases are as efficient as E.coli at forming negative supercoils. Not all organisms have 2 type II topoisomerases; in organisms with a single type II topoisomerase this enzyme also has to decatenate newly replicated chromosomes.</text>
</comment>
<dbReference type="NCBIfam" id="NF004043">
    <property type="entry name" value="PRK05560.1"/>
    <property type="match status" value="1"/>
</dbReference>